<dbReference type="GO" id="GO:0009245">
    <property type="term" value="P:lipid A biosynthetic process"/>
    <property type="evidence" value="ECO:0007669"/>
    <property type="project" value="UniProtKB-UniRule"/>
</dbReference>
<comment type="function">
    <text evidence="10">Hydrolyzes the pyrophosphate bond of UDP-2,3-diacylglucosamine to yield 2,3-diacylglucosamine 1-phosphate (lipid X) and UMP by catalyzing the attack of water at the alpha-P atom. Involved in the biosynthesis of lipid A, a phosphorylated glycolipid that anchors the lipopolysaccharide to the outer membrane of the cell.</text>
</comment>
<keyword evidence="13" id="KW-1185">Reference proteome</keyword>
<sequence>MPGVLQAASPALFISDLHLSEDEPATVDAFIDFLNGPAREAGSLFILGDLFEYWAGDDDIDSVLSRRICDALATLATRGMHIHYMTGNRDLLAGSGFATRAKVALLPDPSCVRIGDQVLLISHGDALCTDDVPYQRYRQQVRDPAWQAGFLAQPLSARKAFIESLRKQSEAAKREKAMTIMDVNADAVAELLRQHSQSTCLIHGHTHRPAHHEILVDGRICERWVLADWHGEASWLAFDGKHFSVGGQSRA</sequence>
<feature type="binding site" evidence="10">
    <location>
        <position position="49"/>
    </location>
    <ligand>
        <name>Mn(2+)</name>
        <dbReference type="ChEBI" id="CHEBI:29035"/>
        <label>2</label>
    </ligand>
</feature>
<evidence type="ECO:0000256" key="3">
    <source>
        <dbReference type="ARBA" id="ARBA00022519"/>
    </source>
</evidence>
<dbReference type="InterPro" id="IPR029052">
    <property type="entry name" value="Metallo-depent_PP-like"/>
</dbReference>
<dbReference type="GO" id="GO:0008758">
    <property type="term" value="F:UDP-2,3-diacylglucosamine hydrolase activity"/>
    <property type="evidence" value="ECO:0007669"/>
    <property type="project" value="UniProtKB-UniRule"/>
</dbReference>
<feature type="binding site" evidence="10">
    <location>
        <position position="173"/>
    </location>
    <ligand>
        <name>substrate</name>
    </ligand>
</feature>
<evidence type="ECO:0000256" key="9">
    <source>
        <dbReference type="ARBA" id="ARBA00023211"/>
    </source>
</evidence>
<evidence type="ECO:0000313" key="13">
    <source>
        <dbReference type="Proteomes" id="UP000248259"/>
    </source>
</evidence>
<feature type="binding site" evidence="10">
    <location>
        <position position="131"/>
    </location>
    <ligand>
        <name>substrate</name>
    </ligand>
</feature>
<dbReference type="UniPathway" id="UPA00359">
    <property type="reaction ID" value="UER00480"/>
</dbReference>
<dbReference type="Gene3D" id="3.60.21.10">
    <property type="match status" value="1"/>
</dbReference>
<feature type="binding site" evidence="10">
    <location>
        <position position="49"/>
    </location>
    <ligand>
        <name>Mn(2+)</name>
        <dbReference type="ChEBI" id="CHEBI:29035"/>
        <label>1</label>
    </ligand>
</feature>
<feature type="binding site" evidence="10">
    <location>
        <position position="207"/>
    </location>
    <ligand>
        <name>Mn(2+)</name>
        <dbReference type="ChEBI" id="CHEBI:29035"/>
        <label>1</label>
    </ligand>
</feature>
<evidence type="ECO:0000256" key="5">
    <source>
        <dbReference type="ARBA" id="ARBA00022723"/>
    </source>
</evidence>
<dbReference type="Proteomes" id="UP000248259">
    <property type="component" value="Unassembled WGS sequence"/>
</dbReference>
<evidence type="ECO:0000256" key="4">
    <source>
        <dbReference type="ARBA" id="ARBA00022556"/>
    </source>
</evidence>
<dbReference type="GO" id="GO:0030145">
    <property type="term" value="F:manganese ion binding"/>
    <property type="evidence" value="ECO:0007669"/>
    <property type="project" value="UniProtKB-UniRule"/>
</dbReference>
<feature type="binding site" evidence="10">
    <location>
        <position position="205"/>
    </location>
    <ligand>
        <name>substrate</name>
    </ligand>
</feature>
<evidence type="ECO:0000256" key="10">
    <source>
        <dbReference type="HAMAP-Rule" id="MF_00575"/>
    </source>
</evidence>
<protein>
    <recommendedName>
        <fullName evidence="10">UDP-2,3-diacylglucosamine hydrolase</fullName>
        <ecNumber evidence="10">3.6.1.54</ecNumber>
    </recommendedName>
    <alternativeName>
        <fullName evidence="10">UDP-2,3-diacylglucosamine diphosphatase</fullName>
    </alternativeName>
</protein>
<dbReference type="NCBIfam" id="TIGR01854">
    <property type="entry name" value="lipid_A_lpxH"/>
    <property type="match status" value="1"/>
</dbReference>
<comment type="subcellular location">
    <subcellularLocation>
        <location evidence="10">Cell inner membrane</location>
        <topology evidence="10">Peripheral membrane protein</topology>
        <orientation evidence="10">Cytoplasmic side</orientation>
    </subcellularLocation>
</comment>
<dbReference type="InterPro" id="IPR004843">
    <property type="entry name" value="Calcineurin-like_PHP"/>
</dbReference>
<dbReference type="SUPFAM" id="SSF56300">
    <property type="entry name" value="Metallo-dependent phosphatases"/>
    <property type="match status" value="1"/>
</dbReference>
<feature type="binding site" evidence="10">
    <location>
        <position position="205"/>
    </location>
    <ligand>
        <name>Mn(2+)</name>
        <dbReference type="ChEBI" id="CHEBI:29035"/>
        <label>2</label>
    </ligand>
</feature>
<proteinExistence type="inferred from homology"/>
<dbReference type="RefSeq" id="WP_110524392.1">
    <property type="nucleotide sequence ID" value="NZ_QKOE01000006.1"/>
</dbReference>
<dbReference type="Pfam" id="PF00149">
    <property type="entry name" value="Metallophos"/>
    <property type="match status" value="1"/>
</dbReference>
<evidence type="ECO:0000313" key="12">
    <source>
        <dbReference type="EMBL" id="PZA16602.1"/>
    </source>
</evidence>
<comment type="similarity">
    <text evidence="10">Belongs to the LpxH family.</text>
</comment>
<comment type="cofactor">
    <cofactor evidence="10">
        <name>Mn(2+)</name>
        <dbReference type="ChEBI" id="CHEBI:29035"/>
    </cofactor>
    <text evidence="10">Binds 2 Mn(2+) ions per subunit in a binuclear metal center.</text>
</comment>
<dbReference type="EC" id="3.6.1.54" evidence="10"/>
<keyword evidence="9 10" id="KW-0464">Manganese</keyword>
<dbReference type="GO" id="GO:0019897">
    <property type="term" value="C:extrinsic component of plasma membrane"/>
    <property type="evidence" value="ECO:0007669"/>
    <property type="project" value="UniProtKB-UniRule"/>
</dbReference>
<dbReference type="PANTHER" id="PTHR34990:SF1">
    <property type="entry name" value="UDP-2,3-DIACYLGLUCOSAMINE HYDROLASE"/>
    <property type="match status" value="1"/>
</dbReference>
<keyword evidence="2 10" id="KW-0444">Lipid biosynthesis</keyword>
<feature type="binding site" evidence="10">
    <location>
        <position position="169"/>
    </location>
    <ligand>
        <name>substrate</name>
    </ligand>
</feature>
<dbReference type="GO" id="GO:0005737">
    <property type="term" value="C:cytoplasm"/>
    <property type="evidence" value="ECO:0007669"/>
    <property type="project" value="InterPro"/>
</dbReference>
<evidence type="ECO:0000259" key="11">
    <source>
        <dbReference type="Pfam" id="PF00149"/>
    </source>
</evidence>
<feature type="binding site" evidence="10">
    <location>
        <position position="88"/>
    </location>
    <ligand>
        <name>Mn(2+)</name>
        <dbReference type="ChEBI" id="CHEBI:29035"/>
        <label>2</label>
    </ligand>
</feature>
<dbReference type="InterPro" id="IPR043461">
    <property type="entry name" value="LpxH-like"/>
</dbReference>
<evidence type="ECO:0000256" key="2">
    <source>
        <dbReference type="ARBA" id="ARBA00022516"/>
    </source>
</evidence>
<evidence type="ECO:0000256" key="6">
    <source>
        <dbReference type="ARBA" id="ARBA00022801"/>
    </source>
</evidence>
<accession>A0A323UUC2</accession>
<keyword evidence="6 10" id="KW-0378">Hydrolase</keyword>
<feature type="binding site" evidence="10">
    <location>
        <position position="16"/>
    </location>
    <ligand>
        <name>Mn(2+)</name>
        <dbReference type="ChEBI" id="CHEBI:29035"/>
        <label>1</label>
    </ligand>
</feature>
<dbReference type="HAMAP" id="MF_00575">
    <property type="entry name" value="LpxH"/>
    <property type="match status" value="1"/>
</dbReference>
<evidence type="ECO:0000256" key="7">
    <source>
        <dbReference type="ARBA" id="ARBA00023098"/>
    </source>
</evidence>
<feature type="domain" description="Calcineurin-like phosphoesterase" evidence="11">
    <location>
        <begin position="11"/>
        <end position="209"/>
    </location>
</feature>
<evidence type="ECO:0000256" key="8">
    <source>
        <dbReference type="ARBA" id="ARBA00023136"/>
    </source>
</evidence>
<dbReference type="EMBL" id="QKOE01000006">
    <property type="protein sequence ID" value="PZA16602.1"/>
    <property type="molecule type" value="Genomic_DNA"/>
</dbReference>
<dbReference type="NCBIfam" id="NF003743">
    <property type="entry name" value="PRK05340.1"/>
    <property type="match status" value="1"/>
</dbReference>
<dbReference type="AlphaFoldDB" id="A0A323UUC2"/>
<dbReference type="OrthoDB" id="9783283at2"/>
<organism evidence="12 13">
    <name type="scientific">Parazoarcus communis SWub3 = DSM 12120</name>
    <dbReference type="NCBI Taxonomy" id="1121029"/>
    <lineage>
        <taxon>Bacteria</taxon>
        <taxon>Pseudomonadati</taxon>
        <taxon>Pseudomonadota</taxon>
        <taxon>Betaproteobacteria</taxon>
        <taxon>Rhodocyclales</taxon>
        <taxon>Zoogloeaceae</taxon>
        <taxon>Parazoarcus</taxon>
    </lineage>
</organism>
<keyword evidence="5 10" id="KW-0479">Metal-binding</keyword>
<name>A0A323UUC2_9RHOO</name>
<reference evidence="12 13" key="1">
    <citation type="submission" date="2018-06" db="EMBL/GenBank/DDBJ databases">
        <title>Azoarcus communis strain SWub3 genome.</title>
        <authorList>
            <person name="Zorraquino Salvo V."/>
            <person name="Toubiana D."/>
            <person name="Blumwald E."/>
        </authorList>
    </citation>
    <scope>NUCLEOTIDE SEQUENCE [LARGE SCALE GENOMIC DNA]</scope>
    <source>
        <strain evidence="12 13">SWub3</strain>
    </source>
</reference>
<comment type="caution">
    <text evidence="12">The sequence shown here is derived from an EMBL/GenBank/DDBJ whole genome shotgun (WGS) entry which is preliminary data.</text>
</comment>
<dbReference type="InterPro" id="IPR010138">
    <property type="entry name" value="UDP-diacylglucosamine_Hdrlase"/>
</dbReference>
<dbReference type="PANTHER" id="PTHR34990">
    <property type="entry name" value="UDP-2,3-DIACYLGLUCOSAMINE HYDROLASE-RELATED"/>
    <property type="match status" value="1"/>
</dbReference>
<dbReference type="CDD" id="cd07398">
    <property type="entry name" value="MPP_YbbF-LpxH"/>
    <property type="match status" value="1"/>
</dbReference>
<keyword evidence="7 10" id="KW-0443">Lipid metabolism</keyword>
<evidence type="ECO:0000256" key="1">
    <source>
        <dbReference type="ARBA" id="ARBA00022475"/>
    </source>
</evidence>
<gene>
    <name evidence="10" type="primary">lpxH</name>
    <name evidence="12" type="ORF">DNK49_10805</name>
</gene>
<keyword evidence="4 10" id="KW-0441">Lipid A biosynthesis</keyword>
<feature type="binding site" evidence="10">
    <location>
        <position position="123"/>
    </location>
    <ligand>
        <name>Mn(2+)</name>
        <dbReference type="ChEBI" id="CHEBI:29035"/>
        <label>2</label>
    </ligand>
</feature>
<feature type="binding site" evidence="10">
    <location>
        <position position="18"/>
    </location>
    <ligand>
        <name>Mn(2+)</name>
        <dbReference type="ChEBI" id="CHEBI:29035"/>
        <label>1</label>
    </ligand>
</feature>
<keyword evidence="8 10" id="KW-0472">Membrane</keyword>
<comment type="catalytic activity">
    <reaction evidence="10">
        <text>UDP-2-N,3-O-bis[(3R)-3-hydroxytetradecanoyl]-alpha-D-glucosamine + H2O = 2-N,3-O-bis[(3R)-3-hydroxytetradecanoyl]-alpha-D-glucosaminyl 1-phosphate + UMP + 2 H(+)</text>
        <dbReference type="Rhea" id="RHEA:25213"/>
        <dbReference type="ChEBI" id="CHEBI:15377"/>
        <dbReference type="ChEBI" id="CHEBI:15378"/>
        <dbReference type="ChEBI" id="CHEBI:57865"/>
        <dbReference type="ChEBI" id="CHEBI:57957"/>
        <dbReference type="ChEBI" id="CHEBI:78847"/>
        <dbReference type="EC" id="3.6.1.54"/>
    </reaction>
</comment>
<feature type="binding site" evidence="10">
    <location>
        <position position="176"/>
    </location>
    <ligand>
        <name>substrate</name>
    </ligand>
</feature>
<comment type="pathway">
    <text evidence="10">Glycolipid biosynthesis; lipid IV(A) biosynthesis; lipid IV(A) from (3R)-3-hydroxytetradecanoyl-[acyl-carrier-protein] and UDP-N-acetyl-alpha-D-glucosamine: step 4/6.</text>
</comment>
<feature type="binding site" evidence="10">
    <location>
        <begin position="88"/>
        <end position="89"/>
    </location>
    <ligand>
        <name>substrate</name>
    </ligand>
</feature>
<keyword evidence="3 10" id="KW-0997">Cell inner membrane</keyword>
<keyword evidence="1 10" id="KW-1003">Cell membrane</keyword>